<protein>
    <recommendedName>
        <fullName evidence="7">Sugar phosphate transporter domain-containing protein</fullName>
    </recommendedName>
</protein>
<evidence type="ECO:0000256" key="3">
    <source>
        <dbReference type="ARBA" id="ARBA00022989"/>
    </source>
</evidence>
<gene>
    <name evidence="6" type="ORF">POBO1169_LOCUS10529</name>
</gene>
<organism evidence="6">
    <name type="scientific">Pyramimonas obovata</name>
    <dbReference type="NCBI Taxonomy" id="1411642"/>
    <lineage>
        <taxon>Eukaryota</taxon>
        <taxon>Viridiplantae</taxon>
        <taxon>Chlorophyta</taxon>
        <taxon>Pyramimonadophyceae</taxon>
        <taxon>Pyramimonadales</taxon>
        <taxon>Pyramimonadaceae</taxon>
        <taxon>Pyramimonas</taxon>
        <taxon>Pyramimonas incertae sedis</taxon>
    </lineage>
</organism>
<proteinExistence type="predicted"/>
<feature type="transmembrane region" description="Helical" evidence="5">
    <location>
        <begin position="89"/>
        <end position="107"/>
    </location>
</feature>
<dbReference type="PANTHER" id="PTHR11132">
    <property type="entry name" value="SOLUTE CARRIER FAMILY 35"/>
    <property type="match status" value="1"/>
</dbReference>
<evidence type="ECO:0000256" key="4">
    <source>
        <dbReference type="ARBA" id="ARBA00023136"/>
    </source>
</evidence>
<keyword evidence="3 5" id="KW-1133">Transmembrane helix</keyword>
<comment type="subcellular location">
    <subcellularLocation>
        <location evidence="1">Membrane</location>
        <topology evidence="1">Multi-pass membrane protein</topology>
    </subcellularLocation>
</comment>
<keyword evidence="2 5" id="KW-0812">Transmembrane</keyword>
<evidence type="ECO:0000256" key="1">
    <source>
        <dbReference type="ARBA" id="ARBA00004141"/>
    </source>
</evidence>
<dbReference type="InterPro" id="IPR050186">
    <property type="entry name" value="TPT_transporter"/>
</dbReference>
<feature type="transmembrane region" description="Helical" evidence="5">
    <location>
        <begin position="143"/>
        <end position="162"/>
    </location>
</feature>
<dbReference type="EMBL" id="HBFA01020590">
    <property type="protein sequence ID" value="CAD8670623.1"/>
    <property type="molecule type" value="Transcribed_RNA"/>
</dbReference>
<feature type="transmembrane region" description="Helical" evidence="5">
    <location>
        <begin position="17"/>
        <end position="37"/>
    </location>
</feature>
<evidence type="ECO:0000256" key="2">
    <source>
        <dbReference type="ARBA" id="ARBA00022692"/>
    </source>
</evidence>
<reference evidence="6" key="1">
    <citation type="submission" date="2021-01" db="EMBL/GenBank/DDBJ databases">
        <authorList>
            <person name="Corre E."/>
            <person name="Pelletier E."/>
            <person name="Niang G."/>
            <person name="Scheremetjew M."/>
            <person name="Finn R."/>
            <person name="Kale V."/>
            <person name="Holt S."/>
            <person name="Cochrane G."/>
            <person name="Meng A."/>
            <person name="Brown T."/>
            <person name="Cohen L."/>
        </authorList>
    </citation>
    <scope>NUCLEOTIDE SEQUENCE</scope>
    <source>
        <strain evidence="6">CCMP722</strain>
    </source>
</reference>
<dbReference type="AlphaFoldDB" id="A0A7S0WKY0"/>
<name>A0A7S0WKY0_9CHLO</name>
<feature type="transmembrane region" description="Helical" evidence="5">
    <location>
        <begin position="49"/>
        <end position="69"/>
    </location>
</feature>
<sequence>MVLGAIVAGLRDFSFDAWGYFVVFASNGSTALYLATISRLGKRTSLNSFGLMWCNGLICAPILLIVTFLNGDLLEALSFEYLHTLKFQLVLLLSCLLAFALNYTIFLNTAVNSALTQTVCGNLKDAVVIVIGFQSFSDARFDPINMVGILLGIAGSVMYAVLKL</sequence>
<dbReference type="GO" id="GO:0016020">
    <property type="term" value="C:membrane"/>
    <property type="evidence" value="ECO:0007669"/>
    <property type="project" value="UniProtKB-SubCell"/>
</dbReference>
<evidence type="ECO:0000256" key="5">
    <source>
        <dbReference type="SAM" id="Phobius"/>
    </source>
</evidence>
<evidence type="ECO:0000313" key="6">
    <source>
        <dbReference type="EMBL" id="CAD8670623.1"/>
    </source>
</evidence>
<accession>A0A7S0WKY0</accession>
<keyword evidence="4 5" id="KW-0472">Membrane</keyword>
<evidence type="ECO:0008006" key="7">
    <source>
        <dbReference type="Google" id="ProtNLM"/>
    </source>
</evidence>